<feature type="domain" description="DUF6532" evidence="2">
    <location>
        <begin position="919"/>
        <end position="1131"/>
    </location>
</feature>
<dbReference type="GeneID" id="64696882"/>
<feature type="compositionally biased region" description="Polar residues" evidence="1">
    <location>
        <begin position="720"/>
        <end position="729"/>
    </location>
</feature>
<dbReference type="InterPro" id="IPR045341">
    <property type="entry name" value="DUF6532"/>
</dbReference>
<dbReference type="OrthoDB" id="2690740at2759"/>
<evidence type="ECO:0000256" key="1">
    <source>
        <dbReference type="SAM" id="MobiDB-lite"/>
    </source>
</evidence>
<evidence type="ECO:0000259" key="2">
    <source>
        <dbReference type="Pfam" id="PF20149"/>
    </source>
</evidence>
<reference evidence="3" key="1">
    <citation type="journal article" date="2020" name="New Phytol.">
        <title>Comparative genomics reveals dynamic genome evolution in host specialist ectomycorrhizal fungi.</title>
        <authorList>
            <person name="Lofgren L.A."/>
            <person name="Nguyen N.H."/>
            <person name="Vilgalys R."/>
            <person name="Ruytinx J."/>
            <person name="Liao H.L."/>
            <person name="Branco S."/>
            <person name="Kuo A."/>
            <person name="LaButti K."/>
            <person name="Lipzen A."/>
            <person name="Andreopoulos W."/>
            <person name="Pangilinan J."/>
            <person name="Riley R."/>
            <person name="Hundley H."/>
            <person name="Na H."/>
            <person name="Barry K."/>
            <person name="Grigoriev I.V."/>
            <person name="Stajich J.E."/>
            <person name="Kennedy P.G."/>
        </authorList>
    </citation>
    <scope>NUCLEOTIDE SEQUENCE</scope>
    <source>
        <strain evidence="3">FC423</strain>
    </source>
</reference>
<feature type="compositionally biased region" description="Acidic residues" evidence="1">
    <location>
        <begin position="829"/>
        <end position="840"/>
    </location>
</feature>
<accession>A0A9P7ES36</accession>
<dbReference type="EMBL" id="JABBWM010000209">
    <property type="protein sequence ID" value="KAG2084653.1"/>
    <property type="molecule type" value="Genomic_DNA"/>
</dbReference>
<gene>
    <name evidence="3" type="ORF">F5147DRAFT_659777</name>
</gene>
<evidence type="ECO:0000313" key="4">
    <source>
        <dbReference type="Proteomes" id="UP000823399"/>
    </source>
</evidence>
<sequence length="1192" mass="133610">MNPSPLPFVGDGTLPMDKQTISNFEEVDLFLQDSVSSEGDVGYDDEDVGIEDGNEGSDFEGGAIRPGTRKVRQHPYAHPDDGNVPPIGPNCPCGGRPLVVHASWQEQAKAVRSNHITTDALIGALATPCIDAASPSLNFCAWVKEIVSYLQHPHYVNLGGGSIGETIARCHSISHQQNGSSFVAMLTYMQLVIQCQSLINTYKERSSIRWVYNDHVGQLPNAPAQTTFNRWNAIGCKFISLAAGGSIYILVLIVGLNMRWKIATLGSWKDAETAGNVQSHLPLSLEKVFCPSLLASIGLNETLDCTNLSVTDKVFDAFKQNNYILPPHHFDSWMDCTTAVVEAMVTSAWIIGSTPVSVIWTTFDHEHPDNCKFPAETDRNENIFWTKQERVRAEAGVVIQDLDDLHNKLDQRYANGSSEDTDTYLCIPMDVFQGALDLRNADDSLMAFVCPTLPESIRSNLLSSFLACFDGNEVFVTLEKVAEKVLESSFHCLHFSIWDHYATKGDQAPTDIHPHYMSREDHQQLYNNILLAFGELFEWIDDVIKECLPTEYEVLVELAQDLPGGEVSPVTRFLSLVVNLNVSTLGHRDRFDKDFCLVLPLGNFKGGTLVMFEQCLVLELRSGDFAIFRSSETTHFNLPYEDYTMNSTTQGKKIKNICYMIWGGVALEVESNIHSCMTFSDMPPRASRSTKSSSTNRNSSNRSTSSRGGRGGRPAHTGRQESVNQNEVTMSAAELQSMKTKLERLRKGERMEANKAAEAQRKIESRKLAAHRLSQEIEEEESSQPSSPKRIRRNLPTEDDVLDEDEEALARSLPPVINSRSLSHRRVDSDEEDQSQEGESECLNKSNESGVSNTEDDQESRGENGEEGNNNGMSIIEVSEEGPPTGKCKRSPNGTRKEQVTLSILEKSVRDLAIAGHDYLCMYIATQNAFPDSTAKSSFSWKRLEEAVASRKELKQLMEPESKVQKTKEMLIDYMWKGVSSMRGTVANKARETIGDVLGLSGMKRDDIVEAVEWMLKDLKKVRKGGEDDENISLPFISGDLDIKNKMFNRNKPFGNHFFLCMYRLFFIGNNPDGVHYVQHFRNSSLPLLALIATVMECALSCWETGLFIKKDFRDAYYKPKYQFYLHFLKNLQEKAPRWTMKMREEMYQNVLEESNMTYLLHIEDDGEGDGGNGRQEGKINVDYDALEVSAA</sequence>
<keyword evidence="4" id="KW-1185">Reference proteome</keyword>
<feature type="region of interest" description="Disordered" evidence="1">
    <location>
        <begin position="678"/>
        <end position="734"/>
    </location>
</feature>
<dbReference type="AlphaFoldDB" id="A0A9P7ES36"/>
<organism evidence="3 4">
    <name type="scientific">Suillus discolor</name>
    <dbReference type="NCBI Taxonomy" id="1912936"/>
    <lineage>
        <taxon>Eukaryota</taxon>
        <taxon>Fungi</taxon>
        <taxon>Dikarya</taxon>
        <taxon>Basidiomycota</taxon>
        <taxon>Agaricomycotina</taxon>
        <taxon>Agaricomycetes</taxon>
        <taxon>Agaricomycetidae</taxon>
        <taxon>Boletales</taxon>
        <taxon>Suillineae</taxon>
        <taxon>Suillaceae</taxon>
        <taxon>Suillus</taxon>
    </lineage>
</organism>
<dbReference type="Gene3D" id="3.60.130.30">
    <property type="match status" value="1"/>
</dbReference>
<feature type="region of interest" description="Disordered" evidence="1">
    <location>
        <begin position="743"/>
        <end position="762"/>
    </location>
</feature>
<feature type="compositionally biased region" description="Polar residues" evidence="1">
    <location>
        <begin position="843"/>
        <end position="853"/>
    </location>
</feature>
<feature type="compositionally biased region" description="Low complexity" evidence="1">
    <location>
        <begin position="687"/>
        <end position="707"/>
    </location>
</feature>
<evidence type="ECO:0000313" key="3">
    <source>
        <dbReference type="EMBL" id="KAG2084653.1"/>
    </source>
</evidence>
<dbReference type="Pfam" id="PF20149">
    <property type="entry name" value="DUF6532"/>
    <property type="match status" value="1"/>
</dbReference>
<protein>
    <recommendedName>
        <fullName evidence="2">DUF6532 domain-containing protein</fullName>
    </recommendedName>
</protein>
<name>A0A9P7ES36_9AGAM</name>
<feature type="compositionally biased region" description="Acidic residues" evidence="1">
    <location>
        <begin position="797"/>
        <end position="807"/>
    </location>
</feature>
<feature type="region of interest" description="Disordered" evidence="1">
    <location>
        <begin position="769"/>
        <end position="897"/>
    </location>
</feature>
<dbReference type="Proteomes" id="UP000823399">
    <property type="component" value="Unassembled WGS sequence"/>
</dbReference>
<proteinExistence type="predicted"/>
<comment type="caution">
    <text evidence="3">The sequence shown here is derived from an EMBL/GenBank/DDBJ whole genome shotgun (WGS) entry which is preliminary data.</text>
</comment>
<dbReference type="RefSeq" id="XP_041284544.1">
    <property type="nucleotide sequence ID" value="XM_041434623.1"/>
</dbReference>